<proteinExistence type="predicted"/>
<dbReference type="EMBL" id="BGPR01018255">
    <property type="protein sequence ID" value="GBN78645.1"/>
    <property type="molecule type" value="Genomic_DNA"/>
</dbReference>
<sequence length="88" mass="9456">MTRTTPELAPSSPNFHATPKRGRLATTLALRRATNFISTRRTRGGPSGAPGARVPGAATEASPTRYGSARESRDVRGRARNTKYATCR</sequence>
<feature type="compositionally biased region" description="Basic and acidic residues" evidence="1">
    <location>
        <begin position="68"/>
        <end position="77"/>
    </location>
</feature>
<reference evidence="2 3" key="1">
    <citation type="journal article" date="2019" name="Sci. Rep.">
        <title>Orb-weaving spider Araneus ventricosus genome elucidates the spidroin gene catalogue.</title>
        <authorList>
            <person name="Kono N."/>
            <person name="Nakamura H."/>
            <person name="Ohtoshi R."/>
            <person name="Moran D.A.P."/>
            <person name="Shinohara A."/>
            <person name="Yoshida Y."/>
            <person name="Fujiwara M."/>
            <person name="Mori M."/>
            <person name="Tomita M."/>
            <person name="Arakawa K."/>
        </authorList>
    </citation>
    <scope>NUCLEOTIDE SEQUENCE [LARGE SCALE GENOMIC DNA]</scope>
</reference>
<name>A0A4Y2RUK9_ARAVE</name>
<dbReference type="AlphaFoldDB" id="A0A4Y2RUK9"/>
<organism evidence="2 3">
    <name type="scientific">Araneus ventricosus</name>
    <name type="common">Orbweaver spider</name>
    <name type="synonym">Epeira ventricosa</name>
    <dbReference type="NCBI Taxonomy" id="182803"/>
    <lineage>
        <taxon>Eukaryota</taxon>
        <taxon>Metazoa</taxon>
        <taxon>Ecdysozoa</taxon>
        <taxon>Arthropoda</taxon>
        <taxon>Chelicerata</taxon>
        <taxon>Arachnida</taxon>
        <taxon>Araneae</taxon>
        <taxon>Araneomorphae</taxon>
        <taxon>Entelegynae</taxon>
        <taxon>Araneoidea</taxon>
        <taxon>Araneidae</taxon>
        <taxon>Araneus</taxon>
    </lineage>
</organism>
<dbReference type="Proteomes" id="UP000499080">
    <property type="component" value="Unassembled WGS sequence"/>
</dbReference>
<evidence type="ECO:0000313" key="2">
    <source>
        <dbReference type="EMBL" id="GBN78645.1"/>
    </source>
</evidence>
<keyword evidence="3" id="KW-1185">Reference proteome</keyword>
<feature type="compositionally biased region" description="Polar residues" evidence="1">
    <location>
        <begin position="1"/>
        <end position="15"/>
    </location>
</feature>
<feature type="region of interest" description="Disordered" evidence="1">
    <location>
        <begin position="1"/>
        <end position="88"/>
    </location>
</feature>
<protein>
    <submittedName>
        <fullName evidence="2">Uncharacterized protein</fullName>
    </submittedName>
</protein>
<comment type="caution">
    <text evidence="2">The sequence shown here is derived from an EMBL/GenBank/DDBJ whole genome shotgun (WGS) entry which is preliminary data.</text>
</comment>
<accession>A0A4Y2RUK9</accession>
<evidence type="ECO:0000313" key="3">
    <source>
        <dbReference type="Proteomes" id="UP000499080"/>
    </source>
</evidence>
<feature type="compositionally biased region" description="Low complexity" evidence="1">
    <location>
        <begin position="24"/>
        <end position="34"/>
    </location>
</feature>
<gene>
    <name evidence="2" type="ORF">AVEN_151563_1</name>
</gene>
<evidence type="ECO:0000256" key="1">
    <source>
        <dbReference type="SAM" id="MobiDB-lite"/>
    </source>
</evidence>